<feature type="compositionally biased region" description="Basic and acidic residues" evidence="1">
    <location>
        <begin position="131"/>
        <end position="146"/>
    </location>
</feature>
<feature type="region of interest" description="Disordered" evidence="1">
    <location>
        <begin position="1"/>
        <end position="55"/>
    </location>
</feature>
<dbReference type="AlphaFoldDB" id="A0A086QWV4"/>
<name>A0A086QWV4_TOXGO</name>
<feature type="region of interest" description="Disordered" evidence="1">
    <location>
        <begin position="131"/>
        <end position="162"/>
    </location>
</feature>
<keyword evidence="2" id="KW-1133">Transmembrane helix</keyword>
<dbReference type="VEuPathDB" id="ToxoDB:TGMAS_273770"/>
<comment type="caution">
    <text evidence="3">The sequence shown here is derived from an EMBL/GenBank/DDBJ whole genome shotgun (WGS) entry which is preliminary data.</text>
</comment>
<organism evidence="3 4">
    <name type="scientific">Toxoplasma gondii MAS</name>
    <dbReference type="NCBI Taxonomy" id="943118"/>
    <lineage>
        <taxon>Eukaryota</taxon>
        <taxon>Sar</taxon>
        <taxon>Alveolata</taxon>
        <taxon>Apicomplexa</taxon>
        <taxon>Conoidasida</taxon>
        <taxon>Coccidia</taxon>
        <taxon>Eucoccidiorida</taxon>
        <taxon>Eimeriorina</taxon>
        <taxon>Sarcocystidae</taxon>
        <taxon>Toxoplasma</taxon>
    </lineage>
</organism>
<evidence type="ECO:0000256" key="1">
    <source>
        <dbReference type="SAM" id="MobiDB-lite"/>
    </source>
</evidence>
<evidence type="ECO:0000256" key="2">
    <source>
        <dbReference type="SAM" id="Phobius"/>
    </source>
</evidence>
<accession>A0A086QWV4</accession>
<reference evidence="3 4" key="1">
    <citation type="submission" date="2014-04" db="EMBL/GenBank/DDBJ databases">
        <authorList>
            <person name="Sibley D."/>
            <person name="Venepally P."/>
            <person name="Karamycheva S."/>
            <person name="Hadjithomas M."/>
            <person name="Khan A."/>
            <person name="Brunk B."/>
            <person name="Roos D."/>
            <person name="Caler E."/>
            <person name="Lorenzi H."/>
        </authorList>
    </citation>
    <scope>NUCLEOTIDE SEQUENCE [LARGE SCALE GENOMIC DNA]</scope>
    <source>
        <strain evidence="3 4">MAS</strain>
    </source>
</reference>
<sequence length="180" mass="20304">MDESEGGNGGTEAPLFQGNNGSRYPLSGQRQQAEHGDTFEAPVTDSEPGSDSGAGGNLSEHHFWAAVVLALVAALLCMLGKRAAAFADKRAEERRAEDQRRCQSARMRYVEKLEGEMEDFKKTEEFKELEKEAADRERGIQPEHRRTWQFRGTLPQNPHVAPRFRPNVYDRYQIRRGRGG</sequence>
<keyword evidence="2" id="KW-0472">Membrane</keyword>
<dbReference type="EMBL" id="AEXC02000392">
    <property type="protein sequence ID" value="KFH17086.1"/>
    <property type="molecule type" value="Genomic_DNA"/>
</dbReference>
<protein>
    <submittedName>
        <fullName evidence="3">Putative transmembrane protein</fullName>
    </submittedName>
</protein>
<keyword evidence="2 3" id="KW-0812">Transmembrane</keyword>
<proteinExistence type="predicted"/>
<feature type="compositionally biased region" description="Gly residues" evidence="1">
    <location>
        <begin position="1"/>
        <end position="10"/>
    </location>
</feature>
<dbReference type="Proteomes" id="UP000028821">
    <property type="component" value="Unassembled WGS sequence"/>
</dbReference>
<feature type="transmembrane region" description="Helical" evidence="2">
    <location>
        <begin position="62"/>
        <end position="80"/>
    </location>
</feature>
<evidence type="ECO:0000313" key="4">
    <source>
        <dbReference type="Proteomes" id="UP000028821"/>
    </source>
</evidence>
<gene>
    <name evidence="3" type="ORF">TGMAS_273770</name>
</gene>
<evidence type="ECO:0000313" key="3">
    <source>
        <dbReference type="EMBL" id="KFH17086.1"/>
    </source>
</evidence>
<dbReference type="OrthoDB" id="332368at2759"/>